<name>A0ABR2YQI1_9CHLO</name>
<feature type="region of interest" description="Disordered" evidence="1">
    <location>
        <begin position="306"/>
        <end position="412"/>
    </location>
</feature>
<feature type="transmembrane region" description="Helical" evidence="2">
    <location>
        <begin position="93"/>
        <end position="112"/>
    </location>
</feature>
<comment type="caution">
    <text evidence="3">The sequence shown here is derived from an EMBL/GenBank/DDBJ whole genome shotgun (WGS) entry which is preliminary data.</text>
</comment>
<keyword evidence="4" id="KW-1185">Reference proteome</keyword>
<dbReference type="EMBL" id="JALJOT010000007">
    <property type="protein sequence ID" value="KAK9909259.1"/>
    <property type="molecule type" value="Genomic_DNA"/>
</dbReference>
<keyword evidence="2" id="KW-1133">Transmembrane helix</keyword>
<feature type="transmembrane region" description="Helical" evidence="2">
    <location>
        <begin position="51"/>
        <end position="73"/>
    </location>
</feature>
<evidence type="ECO:0000313" key="3">
    <source>
        <dbReference type="EMBL" id="KAK9909259.1"/>
    </source>
</evidence>
<feature type="compositionally biased region" description="Polar residues" evidence="1">
    <location>
        <begin position="324"/>
        <end position="341"/>
    </location>
</feature>
<gene>
    <name evidence="3" type="ORF">WJX75_009682</name>
</gene>
<evidence type="ECO:0000256" key="2">
    <source>
        <dbReference type="SAM" id="Phobius"/>
    </source>
</evidence>
<sequence>MHSTQGVCSPRKQQLLSVASLKIVGCSVQSFRFAITNPYVLNKLKRYAKPILAASVGVYFVGALLTVPFRFLGTLVHVASFGTFSRNSTTTALNQWVADAVALVPLLVMLILRTAIRRPLYKTLVHALRDINPQAAATLEAAPRLRNPSKANTAERVAKTGNSVMQLLAVDILVYIWHKLPIVGLAAGPVMQFISVRDSLGTHRAAALSILGPAAGALVWGPLEHWCFQFMRLWRASRVLGEELVEEANGMTITLFVAPQALLMQLPFVGPLVYVPMQSAAAWLLDLLLRQQPAMGEVAVPDHLPYASHHAPTKPPPMNLVQGYPSSAEQGQQQCAPSSPYASHHAPTKPPPMPPVQQFPCIAEQGAQQHAPTYPQVPQYQQQYPPVQPSAPPLPISQGGIGQDSSQWRTGS</sequence>
<protein>
    <submittedName>
        <fullName evidence="3">Uncharacterized protein</fullName>
    </submittedName>
</protein>
<feature type="compositionally biased region" description="Low complexity" evidence="1">
    <location>
        <begin position="372"/>
        <end position="385"/>
    </location>
</feature>
<proteinExistence type="predicted"/>
<keyword evidence="2" id="KW-0812">Transmembrane</keyword>
<feature type="compositionally biased region" description="Polar residues" evidence="1">
    <location>
        <begin position="403"/>
        <end position="412"/>
    </location>
</feature>
<evidence type="ECO:0000313" key="4">
    <source>
        <dbReference type="Proteomes" id="UP001491310"/>
    </source>
</evidence>
<organism evidence="3 4">
    <name type="scientific">Coccomyxa subellipsoidea</name>
    <dbReference type="NCBI Taxonomy" id="248742"/>
    <lineage>
        <taxon>Eukaryota</taxon>
        <taxon>Viridiplantae</taxon>
        <taxon>Chlorophyta</taxon>
        <taxon>core chlorophytes</taxon>
        <taxon>Trebouxiophyceae</taxon>
        <taxon>Trebouxiophyceae incertae sedis</taxon>
        <taxon>Coccomyxaceae</taxon>
        <taxon>Coccomyxa</taxon>
    </lineage>
</organism>
<keyword evidence="2" id="KW-0472">Membrane</keyword>
<reference evidence="3 4" key="1">
    <citation type="journal article" date="2024" name="Nat. Commun.">
        <title>Phylogenomics reveals the evolutionary origins of lichenization in chlorophyte algae.</title>
        <authorList>
            <person name="Puginier C."/>
            <person name="Libourel C."/>
            <person name="Otte J."/>
            <person name="Skaloud P."/>
            <person name="Haon M."/>
            <person name="Grisel S."/>
            <person name="Petersen M."/>
            <person name="Berrin J.G."/>
            <person name="Delaux P.M."/>
            <person name="Dal Grande F."/>
            <person name="Keller J."/>
        </authorList>
    </citation>
    <scope>NUCLEOTIDE SEQUENCE [LARGE SCALE GENOMIC DNA]</scope>
    <source>
        <strain evidence="3 4">SAG 216-7</strain>
    </source>
</reference>
<evidence type="ECO:0000256" key="1">
    <source>
        <dbReference type="SAM" id="MobiDB-lite"/>
    </source>
</evidence>
<feature type="compositionally biased region" description="Pro residues" evidence="1">
    <location>
        <begin position="386"/>
        <end position="395"/>
    </location>
</feature>
<dbReference type="Proteomes" id="UP001491310">
    <property type="component" value="Unassembled WGS sequence"/>
</dbReference>
<feature type="compositionally biased region" description="Pro residues" evidence="1">
    <location>
        <begin position="348"/>
        <end position="357"/>
    </location>
</feature>
<accession>A0ABR2YQI1</accession>